<proteinExistence type="inferred from homology"/>
<dbReference type="InterPro" id="IPR050241">
    <property type="entry name" value="NAD-cap_RNA_hydrolase_NudC"/>
</dbReference>
<dbReference type="PANTHER" id="PTHR42904">
    <property type="entry name" value="NUDIX HYDROLASE, NUDC SUBFAMILY"/>
    <property type="match status" value="1"/>
</dbReference>
<evidence type="ECO:0000256" key="6">
    <source>
        <dbReference type="ARBA" id="ARBA00022801"/>
    </source>
</evidence>
<sequence>MRLILPEDEPSTRIGYTGNRLDRRGETRGDAAWAANQRARADARFLLFSGDKAIVSMRGCGRVTAALSPTAAAAFGIVGEPVLLGFEPEGAVRQVPSGPAPWFGAAVAAAPEAIEASGIHKLFDMRTVVLSGAIDREEAGALAQARSLLLWHENHGFCAKCGAPTVMSSAGYRRDCPACGAQHFPRTDPVVIMLITRGDRCLLGRQARFAPGMYSCLAGFLEPGETIEDAVRRETFEEAHIRVGRVGYFASQPWPFPSTLMIGMIGEALDEAIVCDEAELEDCRWFSREEVRQMHAERHPDGLTVPKPIAIAHHLTKAFIEAE</sequence>
<keyword evidence="7" id="KW-0460">Magnesium</keyword>
<dbReference type="PROSITE" id="PS00893">
    <property type="entry name" value="NUDIX_BOX"/>
    <property type="match status" value="1"/>
</dbReference>
<gene>
    <name evidence="11" type="primary">nudC</name>
    <name evidence="11" type="ORF">ABS361_15780</name>
</gene>
<feature type="domain" description="Nudix hydrolase" evidence="10">
    <location>
        <begin position="185"/>
        <end position="310"/>
    </location>
</feature>
<dbReference type="GO" id="GO:0005829">
    <property type="term" value="C:cytosol"/>
    <property type="evidence" value="ECO:0007669"/>
    <property type="project" value="TreeGrafter"/>
</dbReference>
<evidence type="ECO:0000256" key="5">
    <source>
        <dbReference type="ARBA" id="ARBA00022723"/>
    </source>
</evidence>
<dbReference type="Pfam" id="PF09297">
    <property type="entry name" value="Zn_ribbon_NUD"/>
    <property type="match status" value="1"/>
</dbReference>
<dbReference type="InterPro" id="IPR015376">
    <property type="entry name" value="Znr_NADH_PPase"/>
</dbReference>
<dbReference type="RefSeq" id="WP_407048634.1">
    <property type="nucleotide sequence ID" value="NZ_CP158568.1"/>
</dbReference>
<dbReference type="InterPro" id="IPR049734">
    <property type="entry name" value="NudC-like_C"/>
</dbReference>
<dbReference type="EC" id="3.6.1.22" evidence="4"/>
<comment type="cofactor">
    <cofactor evidence="2">
        <name>Zn(2+)</name>
        <dbReference type="ChEBI" id="CHEBI:29105"/>
    </cofactor>
</comment>
<protein>
    <recommendedName>
        <fullName evidence="4">NAD(+) diphosphatase</fullName>
        <ecNumber evidence="4">3.6.1.22</ecNumber>
    </recommendedName>
</protein>
<dbReference type="InterPro" id="IPR015797">
    <property type="entry name" value="NUDIX_hydrolase-like_dom_sf"/>
</dbReference>
<evidence type="ECO:0000256" key="3">
    <source>
        <dbReference type="ARBA" id="ARBA00009595"/>
    </source>
</evidence>
<accession>A0AAU7X5Z8</accession>
<evidence type="ECO:0000259" key="10">
    <source>
        <dbReference type="PROSITE" id="PS51462"/>
    </source>
</evidence>
<dbReference type="Pfam" id="PF00293">
    <property type="entry name" value="NUDIX"/>
    <property type="match status" value="1"/>
</dbReference>
<comment type="similarity">
    <text evidence="3">Belongs to the Nudix hydrolase family. NudC subfamily.</text>
</comment>
<comment type="cofactor">
    <cofactor evidence="1">
        <name>Mg(2+)</name>
        <dbReference type="ChEBI" id="CHEBI:18420"/>
    </cofactor>
</comment>
<keyword evidence="5" id="KW-0479">Metal-binding</keyword>
<dbReference type="PANTHER" id="PTHR42904:SF6">
    <property type="entry name" value="NAD-CAPPED RNA HYDROLASE NUDT12"/>
    <property type="match status" value="1"/>
</dbReference>
<dbReference type="PROSITE" id="PS51462">
    <property type="entry name" value="NUDIX"/>
    <property type="match status" value="1"/>
</dbReference>
<dbReference type="GO" id="GO:0035529">
    <property type="term" value="F:NADH pyrophosphatase activity"/>
    <property type="evidence" value="ECO:0007669"/>
    <property type="project" value="TreeGrafter"/>
</dbReference>
<dbReference type="GO" id="GO:0046872">
    <property type="term" value="F:metal ion binding"/>
    <property type="evidence" value="ECO:0007669"/>
    <property type="project" value="UniProtKB-KW"/>
</dbReference>
<dbReference type="GO" id="GO:0019677">
    <property type="term" value="P:NAD+ catabolic process"/>
    <property type="evidence" value="ECO:0007669"/>
    <property type="project" value="TreeGrafter"/>
</dbReference>
<evidence type="ECO:0000256" key="2">
    <source>
        <dbReference type="ARBA" id="ARBA00001947"/>
    </source>
</evidence>
<keyword evidence="8" id="KW-0520">NAD</keyword>
<comment type="catalytic activity">
    <reaction evidence="9">
        <text>a 5'-end NAD(+)-phospho-ribonucleoside in mRNA + H2O = a 5'-end phospho-adenosine-phospho-ribonucleoside in mRNA + beta-nicotinamide D-ribonucleotide + 2 H(+)</text>
        <dbReference type="Rhea" id="RHEA:60876"/>
        <dbReference type="Rhea" id="RHEA-COMP:15698"/>
        <dbReference type="Rhea" id="RHEA-COMP:15719"/>
        <dbReference type="ChEBI" id="CHEBI:14649"/>
        <dbReference type="ChEBI" id="CHEBI:15377"/>
        <dbReference type="ChEBI" id="CHEBI:15378"/>
        <dbReference type="ChEBI" id="CHEBI:144029"/>
        <dbReference type="ChEBI" id="CHEBI:144051"/>
    </reaction>
    <physiologicalReaction direction="left-to-right" evidence="9">
        <dbReference type="Rhea" id="RHEA:60877"/>
    </physiologicalReaction>
</comment>
<dbReference type="AlphaFoldDB" id="A0AAU7X5Z8"/>
<dbReference type="Pfam" id="PF09296">
    <property type="entry name" value="NUDIX-like"/>
    <property type="match status" value="1"/>
</dbReference>
<reference evidence="11" key="1">
    <citation type="submission" date="2024-06" db="EMBL/GenBank/DDBJ databases">
        <title>Methylostella associata gen. nov., sp. nov., a novel Ancalomicrobiaceae-affiliated facultatively methylotrophic bacteria that feed on methanotrophs of the genus Methylococcus.</title>
        <authorList>
            <person name="Saltykova V."/>
            <person name="Danilova O.V."/>
            <person name="Oshkin I.Y."/>
            <person name="Belova S.E."/>
            <person name="Pimenov N.V."/>
            <person name="Dedysh S.N."/>
        </authorList>
    </citation>
    <scope>NUCLEOTIDE SEQUENCE</scope>
    <source>
        <strain evidence="11">S20</strain>
    </source>
</reference>
<dbReference type="InterPro" id="IPR015375">
    <property type="entry name" value="NADH_PPase-like_N"/>
</dbReference>
<dbReference type="CDD" id="cd03429">
    <property type="entry name" value="NUDIX_NADH_pyrophosphatase_Nudt13"/>
    <property type="match status" value="1"/>
</dbReference>
<dbReference type="GO" id="GO:0006742">
    <property type="term" value="P:NADP+ catabolic process"/>
    <property type="evidence" value="ECO:0007669"/>
    <property type="project" value="TreeGrafter"/>
</dbReference>
<dbReference type="InterPro" id="IPR020084">
    <property type="entry name" value="NUDIX_hydrolase_CS"/>
</dbReference>
<evidence type="ECO:0000256" key="7">
    <source>
        <dbReference type="ARBA" id="ARBA00022842"/>
    </source>
</evidence>
<keyword evidence="6 11" id="KW-0378">Hydrolase</keyword>
<dbReference type="Gene3D" id="3.90.79.20">
    <property type="match status" value="1"/>
</dbReference>
<dbReference type="InterPro" id="IPR000086">
    <property type="entry name" value="NUDIX_hydrolase_dom"/>
</dbReference>
<dbReference type="NCBIfam" id="NF001299">
    <property type="entry name" value="PRK00241.1"/>
    <property type="match status" value="1"/>
</dbReference>
<evidence type="ECO:0000313" key="11">
    <source>
        <dbReference type="EMBL" id="XBY43534.1"/>
    </source>
</evidence>
<dbReference type="SUPFAM" id="SSF55811">
    <property type="entry name" value="Nudix"/>
    <property type="match status" value="1"/>
</dbReference>
<dbReference type="EMBL" id="CP158568">
    <property type="protein sequence ID" value="XBY43534.1"/>
    <property type="molecule type" value="Genomic_DNA"/>
</dbReference>
<organism evidence="11">
    <name type="scientific">Methyloraptor flagellatus</name>
    <dbReference type="NCBI Taxonomy" id="3162530"/>
    <lineage>
        <taxon>Bacteria</taxon>
        <taxon>Pseudomonadati</taxon>
        <taxon>Pseudomonadota</taxon>
        <taxon>Alphaproteobacteria</taxon>
        <taxon>Hyphomicrobiales</taxon>
        <taxon>Ancalomicrobiaceae</taxon>
        <taxon>Methyloraptor</taxon>
    </lineage>
</organism>
<evidence type="ECO:0000256" key="1">
    <source>
        <dbReference type="ARBA" id="ARBA00001946"/>
    </source>
</evidence>
<dbReference type="KEGG" id="mflg:ABS361_15780"/>
<evidence type="ECO:0000256" key="4">
    <source>
        <dbReference type="ARBA" id="ARBA00012381"/>
    </source>
</evidence>
<evidence type="ECO:0000256" key="9">
    <source>
        <dbReference type="ARBA" id="ARBA00023679"/>
    </source>
</evidence>
<dbReference type="Gene3D" id="3.90.79.10">
    <property type="entry name" value="Nucleoside Triphosphate Pyrophosphohydrolase"/>
    <property type="match status" value="1"/>
</dbReference>
<evidence type="ECO:0000256" key="8">
    <source>
        <dbReference type="ARBA" id="ARBA00023027"/>
    </source>
</evidence>
<name>A0AAU7X5Z8_9HYPH</name>